<dbReference type="KEGG" id="slac:SKTS_19340"/>
<reference evidence="3" key="1">
    <citation type="submission" date="2020-03" db="EMBL/GenBank/DDBJ databases">
        <title>Complete genome sequence of sulfur-oxidizing bacterium skT11.</title>
        <authorList>
            <person name="Kanda M."/>
            <person name="Kojima H."/>
            <person name="Fukui M."/>
        </authorList>
    </citation>
    <scope>NUCLEOTIDE SEQUENCE [LARGE SCALE GENOMIC DNA]</scope>
    <source>
        <strain evidence="3">skT11</strain>
    </source>
</reference>
<organism evidence="2 3">
    <name type="scientific">Sulfurimicrobium lacus</name>
    <dbReference type="NCBI Taxonomy" id="2715678"/>
    <lineage>
        <taxon>Bacteria</taxon>
        <taxon>Pseudomonadati</taxon>
        <taxon>Pseudomonadota</taxon>
        <taxon>Betaproteobacteria</taxon>
        <taxon>Nitrosomonadales</taxon>
        <taxon>Sulfuricellaceae</taxon>
        <taxon>Sulfurimicrobium</taxon>
    </lineage>
</organism>
<accession>A0A6F8VBF6</accession>
<feature type="compositionally biased region" description="Low complexity" evidence="1">
    <location>
        <begin position="84"/>
        <end position="98"/>
    </location>
</feature>
<protein>
    <submittedName>
        <fullName evidence="2">Uncharacterized protein</fullName>
    </submittedName>
</protein>
<dbReference type="AlphaFoldDB" id="A0A6F8VBF6"/>
<evidence type="ECO:0000313" key="2">
    <source>
        <dbReference type="EMBL" id="BCB27048.1"/>
    </source>
</evidence>
<evidence type="ECO:0000256" key="1">
    <source>
        <dbReference type="SAM" id="MobiDB-lite"/>
    </source>
</evidence>
<sequence>MVMAGAALAGTAYSIYSGERAADAQSSAQNQAKAQADKQATAADQAQNRANQKKPDTSAILSAAGQAGKAGESGTMLTGPAGVGANTLNLGKNTLLGA</sequence>
<gene>
    <name evidence="2" type="ORF">SKTS_19340</name>
</gene>
<keyword evidence="3" id="KW-1185">Reference proteome</keyword>
<evidence type="ECO:0000313" key="3">
    <source>
        <dbReference type="Proteomes" id="UP000502260"/>
    </source>
</evidence>
<feature type="compositionally biased region" description="Low complexity" evidence="1">
    <location>
        <begin position="23"/>
        <end position="48"/>
    </location>
</feature>
<feature type="region of interest" description="Disordered" evidence="1">
    <location>
        <begin position="20"/>
        <end position="98"/>
    </location>
</feature>
<dbReference type="Proteomes" id="UP000502260">
    <property type="component" value="Chromosome"/>
</dbReference>
<dbReference type="EMBL" id="AP022853">
    <property type="protein sequence ID" value="BCB27048.1"/>
    <property type="molecule type" value="Genomic_DNA"/>
</dbReference>
<name>A0A6F8VBF6_9PROT</name>
<proteinExistence type="predicted"/>